<feature type="transmembrane region" description="Helical" evidence="1">
    <location>
        <begin position="6"/>
        <end position="28"/>
    </location>
</feature>
<keyword evidence="1" id="KW-0812">Transmembrane</keyword>
<keyword evidence="3" id="KW-1185">Reference proteome</keyword>
<proteinExistence type="predicted"/>
<dbReference type="RefSeq" id="WP_314516668.1">
    <property type="nucleotide sequence ID" value="NZ_JASJOU010000014.1"/>
</dbReference>
<evidence type="ECO:0000256" key="1">
    <source>
        <dbReference type="SAM" id="Phobius"/>
    </source>
</evidence>
<sequence>MVVIVLFGICIVGSVAAFLVALAQIRWIRKAKTYSRVEAQITKVVNASWNGDTADREGGEYTVPVAEFEIGSNQTMAFTLYGSEYRNYLVGQRIQMLYPPGQPELAVVFERKEIVSTSIKYSVVGVILAGLAILLWYWTGLKIVE</sequence>
<name>A0AAE3R7A3_9BACT</name>
<keyword evidence="1" id="KW-1133">Transmembrane helix</keyword>
<dbReference type="Proteomes" id="UP001232063">
    <property type="component" value="Unassembled WGS sequence"/>
</dbReference>
<evidence type="ECO:0000313" key="3">
    <source>
        <dbReference type="Proteomes" id="UP001232063"/>
    </source>
</evidence>
<protein>
    <submittedName>
        <fullName evidence="2">DUF3592 domain-containing protein</fullName>
    </submittedName>
</protein>
<gene>
    <name evidence="2" type="ORF">QNI22_30085</name>
</gene>
<reference evidence="2" key="1">
    <citation type="submission" date="2023-05" db="EMBL/GenBank/DDBJ databases">
        <authorList>
            <person name="Zhang X."/>
        </authorList>
    </citation>
    <scope>NUCLEOTIDE SEQUENCE</scope>
    <source>
        <strain evidence="2">BD1B2-1</strain>
    </source>
</reference>
<feature type="transmembrane region" description="Helical" evidence="1">
    <location>
        <begin position="121"/>
        <end position="139"/>
    </location>
</feature>
<dbReference type="EMBL" id="JASJOU010000014">
    <property type="protein sequence ID" value="MDJ1504951.1"/>
    <property type="molecule type" value="Genomic_DNA"/>
</dbReference>
<comment type="caution">
    <text evidence="2">The sequence shown here is derived from an EMBL/GenBank/DDBJ whole genome shotgun (WGS) entry which is preliminary data.</text>
</comment>
<evidence type="ECO:0000313" key="2">
    <source>
        <dbReference type="EMBL" id="MDJ1504951.1"/>
    </source>
</evidence>
<accession>A0AAE3R7A3</accession>
<organism evidence="2 3">
    <name type="scientific">Xanthocytophaga agilis</name>
    <dbReference type="NCBI Taxonomy" id="3048010"/>
    <lineage>
        <taxon>Bacteria</taxon>
        <taxon>Pseudomonadati</taxon>
        <taxon>Bacteroidota</taxon>
        <taxon>Cytophagia</taxon>
        <taxon>Cytophagales</taxon>
        <taxon>Rhodocytophagaceae</taxon>
        <taxon>Xanthocytophaga</taxon>
    </lineage>
</organism>
<keyword evidence="1" id="KW-0472">Membrane</keyword>
<dbReference type="AlphaFoldDB" id="A0AAE3R7A3"/>